<name>A0ABC8QGA9_9RALS</name>
<evidence type="ECO:0008006" key="4">
    <source>
        <dbReference type="Google" id="ProtNLM"/>
    </source>
</evidence>
<evidence type="ECO:0000256" key="1">
    <source>
        <dbReference type="SAM" id="SignalP"/>
    </source>
</evidence>
<dbReference type="Proteomes" id="UP001189663">
    <property type="component" value="Unassembled WGS sequence"/>
</dbReference>
<dbReference type="RefSeq" id="WP_112184907.1">
    <property type="nucleotide sequence ID" value="NZ_CATZAT010000002.1"/>
</dbReference>
<feature type="signal peptide" evidence="1">
    <location>
        <begin position="1"/>
        <end position="21"/>
    </location>
</feature>
<evidence type="ECO:0000313" key="3">
    <source>
        <dbReference type="Proteomes" id="UP001189663"/>
    </source>
</evidence>
<dbReference type="AlphaFoldDB" id="A0ABC8QGA9"/>
<gene>
    <name evidence="2" type="ORF">LMG18096_01488</name>
</gene>
<reference evidence="2 3" key="1">
    <citation type="submission" date="2023-07" db="EMBL/GenBank/DDBJ databases">
        <authorList>
            <person name="Peeters C."/>
        </authorList>
    </citation>
    <scope>NUCLEOTIDE SEQUENCE [LARGE SCALE GENOMIC DNA]</scope>
    <source>
        <strain evidence="2 3">LMG 18096</strain>
    </source>
</reference>
<sequence>MKNVLRLLSTAALVLMTSAHAAERLPTIPPDKYDAEQAKAAQDFQAARKVPVFGPFEPLMHSPEVMSQTRAMGDYLRYHSAIGNTLSELVILVTAREWSQDYEWYVHHPIALKAGIKPSIADAIADGRRPTGMSEDEEIVYDFTTELIRNKRVADGTYARAEKRFGNKGIVDMTGICGYYTLLAMEMNVAQYPVPKKAAKLARFPEP</sequence>
<dbReference type="InterPro" id="IPR029032">
    <property type="entry name" value="AhpD-like"/>
</dbReference>
<proteinExistence type="predicted"/>
<keyword evidence="3" id="KW-1185">Reference proteome</keyword>
<evidence type="ECO:0000313" key="2">
    <source>
        <dbReference type="EMBL" id="CAJ0784003.1"/>
    </source>
</evidence>
<feature type="chain" id="PRO_5044834691" description="4-carboxy muconolactone decarboxylase" evidence="1">
    <location>
        <begin position="22"/>
        <end position="207"/>
    </location>
</feature>
<dbReference type="SUPFAM" id="SSF69118">
    <property type="entry name" value="AhpD-like"/>
    <property type="match status" value="1"/>
</dbReference>
<dbReference type="PANTHER" id="PTHR34846">
    <property type="entry name" value="4-CARBOXYMUCONOLACTONE DECARBOXYLASE FAMILY PROTEIN (AFU_ORTHOLOGUE AFUA_6G11590)"/>
    <property type="match status" value="1"/>
</dbReference>
<protein>
    <recommendedName>
        <fullName evidence="4">4-carboxy muconolactone decarboxylase</fullName>
    </recommendedName>
</protein>
<keyword evidence="1" id="KW-0732">Signal</keyword>
<accession>A0ABC8QGA9</accession>
<dbReference type="Gene3D" id="1.20.1290.10">
    <property type="entry name" value="AhpD-like"/>
    <property type="match status" value="1"/>
</dbReference>
<dbReference type="PANTHER" id="PTHR34846:SF11">
    <property type="entry name" value="4-CARBOXYMUCONOLACTONE DECARBOXYLASE FAMILY PROTEIN (AFU_ORTHOLOGUE AFUA_6G11590)"/>
    <property type="match status" value="1"/>
</dbReference>
<comment type="caution">
    <text evidence="2">The sequence shown here is derived from an EMBL/GenBank/DDBJ whole genome shotgun (WGS) entry which is preliminary data.</text>
</comment>
<organism evidence="2 3">
    <name type="scientific">Ralstonia holmesii</name>
    <dbReference type="NCBI Taxonomy" id="3058602"/>
    <lineage>
        <taxon>Bacteria</taxon>
        <taxon>Pseudomonadati</taxon>
        <taxon>Pseudomonadota</taxon>
        <taxon>Betaproteobacteria</taxon>
        <taxon>Burkholderiales</taxon>
        <taxon>Burkholderiaceae</taxon>
        <taxon>Ralstonia</taxon>
    </lineage>
</organism>
<dbReference type="EMBL" id="CATZAT010000002">
    <property type="protein sequence ID" value="CAJ0784003.1"/>
    <property type="molecule type" value="Genomic_DNA"/>
</dbReference>